<comment type="caution">
    <text evidence="2">The sequence shown here is derived from an EMBL/GenBank/DDBJ whole genome shotgun (WGS) entry which is preliminary data.</text>
</comment>
<protein>
    <submittedName>
        <fullName evidence="2">Uncharacterized protein</fullName>
    </submittedName>
</protein>
<evidence type="ECO:0000313" key="2">
    <source>
        <dbReference type="EMBL" id="KAJ7686270.1"/>
    </source>
</evidence>
<evidence type="ECO:0000313" key="3">
    <source>
        <dbReference type="Proteomes" id="UP001221757"/>
    </source>
</evidence>
<dbReference type="AlphaFoldDB" id="A0AAD7D9Y9"/>
<dbReference type="EMBL" id="JARKIE010000097">
    <property type="protein sequence ID" value="KAJ7686270.1"/>
    <property type="molecule type" value="Genomic_DNA"/>
</dbReference>
<dbReference type="Proteomes" id="UP001221757">
    <property type="component" value="Unassembled WGS sequence"/>
</dbReference>
<proteinExistence type="predicted"/>
<name>A0AAD7D9Y9_MYCRO</name>
<accession>A0AAD7D9Y9</accession>
<sequence length="397" mass="43351">MRAGPTFLASVRRLAESHRTLRRGSSWRRNGVRAAGGEEKRTLRRDIKACGLLAGAGEHVARALVVTDLARRRADADADKPLLFASSTHNAQPDQDQEDVVWHESEAYSAVISYRENPRDVTSLLSLYEVLRQKAPLDGASSVPSSSRFGKSGRLPRLLCLPNNTALPPQCVRCTSYAPAHLDDEDDVDPDAKPSPMNQQPTPTSGPASLNNSTRGAQQDKGEDPQTYSHLRPPRTLPHIPLRPFADSDGAQRRSPSDNYAARRICPSFEETPDYDLLWEFLRRWEEVGGQERRHASQAGNLVPPSSALVHRSSKQRKIPNVLTPGLRGGVAQHLNAGTGGFDYARDGTSTVGTALSAISNVRAFGSDVGVSRGGDFNGQDDERPKPTLLRVLTCRC</sequence>
<gene>
    <name evidence="2" type="ORF">B0H17DRAFT_1204331</name>
</gene>
<organism evidence="2 3">
    <name type="scientific">Mycena rosella</name>
    <name type="common">Pink bonnet</name>
    <name type="synonym">Agaricus rosellus</name>
    <dbReference type="NCBI Taxonomy" id="1033263"/>
    <lineage>
        <taxon>Eukaryota</taxon>
        <taxon>Fungi</taxon>
        <taxon>Dikarya</taxon>
        <taxon>Basidiomycota</taxon>
        <taxon>Agaricomycotina</taxon>
        <taxon>Agaricomycetes</taxon>
        <taxon>Agaricomycetidae</taxon>
        <taxon>Agaricales</taxon>
        <taxon>Marasmiineae</taxon>
        <taxon>Mycenaceae</taxon>
        <taxon>Mycena</taxon>
    </lineage>
</organism>
<evidence type="ECO:0000256" key="1">
    <source>
        <dbReference type="SAM" id="MobiDB-lite"/>
    </source>
</evidence>
<feature type="compositionally biased region" description="Polar residues" evidence="1">
    <location>
        <begin position="196"/>
        <end position="217"/>
    </location>
</feature>
<reference evidence="2" key="1">
    <citation type="submission" date="2023-03" db="EMBL/GenBank/DDBJ databases">
        <title>Massive genome expansion in bonnet fungi (Mycena s.s.) driven by repeated elements and novel gene families across ecological guilds.</title>
        <authorList>
            <consortium name="Lawrence Berkeley National Laboratory"/>
            <person name="Harder C.B."/>
            <person name="Miyauchi S."/>
            <person name="Viragh M."/>
            <person name="Kuo A."/>
            <person name="Thoen E."/>
            <person name="Andreopoulos B."/>
            <person name="Lu D."/>
            <person name="Skrede I."/>
            <person name="Drula E."/>
            <person name="Henrissat B."/>
            <person name="Morin E."/>
            <person name="Kohler A."/>
            <person name="Barry K."/>
            <person name="LaButti K."/>
            <person name="Morin E."/>
            <person name="Salamov A."/>
            <person name="Lipzen A."/>
            <person name="Mereny Z."/>
            <person name="Hegedus B."/>
            <person name="Baldrian P."/>
            <person name="Stursova M."/>
            <person name="Weitz H."/>
            <person name="Taylor A."/>
            <person name="Grigoriev I.V."/>
            <person name="Nagy L.G."/>
            <person name="Martin F."/>
            <person name="Kauserud H."/>
        </authorList>
    </citation>
    <scope>NUCLEOTIDE SEQUENCE</scope>
    <source>
        <strain evidence="2">CBHHK067</strain>
    </source>
</reference>
<keyword evidence="3" id="KW-1185">Reference proteome</keyword>
<feature type="region of interest" description="Disordered" evidence="1">
    <location>
        <begin position="295"/>
        <end position="316"/>
    </location>
</feature>
<feature type="region of interest" description="Disordered" evidence="1">
    <location>
        <begin position="182"/>
        <end position="259"/>
    </location>
</feature>